<dbReference type="GO" id="GO:0017000">
    <property type="term" value="P:antibiotic biosynthetic process"/>
    <property type="evidence" value="ECO:0007669"/>
    <property type="project" value="InterPro"/>
</dbReference>
<accession>A0A7W2TU74</accession>
<keyword evidence="4" id="KW-0865">Zymogen</keyword>
<dbReference type="InterPro" id="IPR002692">
    <property type="entry name" value="S45"/>
</dbReference>
<comment type="similarity">
    <text evidence="1">Belongs to the peptidase S45 family.</text>
</comment>
<dbReference type="PANTHER" id="PTHR34218:SF3">
    <property type="entry name" value="ACYL-HOMOSERINE LACTONE ACYLASE PVDQ"/>
    <property type="match status" value="1"/>
</dbReference>
<evidence type="ECO:0000256" key="2">
    <source>
        <dbReference type="ARBA" id="ARBA00022729"/>
    </source>
</evidence>
<name>A0A7W2TU74_9GAMM</name>
<dbReference type="PANTHER" id="PTHR34218">
    <property type="entry name" value="PEPTIDASE S45 PENICILLIN AMIDASE"/>
    <property type="match status" value="1"/>
</dbReference>
<dbReference type="InterPro" id="IPR043146">
    <property type="entry name" value="Penicillin_amidase_N_B-knob"/>
</dbReference>
<evidence type="ECO:0000256" key="3">
    <source>
        <dbReference type="ARBA" id="ARBA00022801"/>
    </source>
</evidence>
<comment type="caution">
    <text evidence="6">The sequence shown here is derived from an EMBL/GenBank/DDBJ whole genome shotgun (WGS) entry which is preliminary data.</text>
</comment>
<organism evidence="6 7">
    <name type="scientific">Sediminihaliea albiluteola</name>
    <dbReference type="NCBI Taxonomy" id="2758564"/>
    <lineage>
        <taxon>Bacteria</taxon>
        <taxon>Pseudomonadati</taxon>
        <taxon>Pseudomonadota</taxon>
        <taxon>Gammaproteobacteria</taxon>
        <taxon>Cellvibrionales</taxon>
        <taxon>Halieaceae</taxon>
        <taxon>Sediminihaliea</taxon>
    </lineage>
</organism>
<evidence type="ECO:0000313" key="7">
    <source>
        <dbReference type="Proteomes" id="UP000539350"/>
    </source>
</evidence>
<dbReference type="PROSITE" id="PS51257">
    <property type="entry name" value="PROKAR_LIPOPROTEIN"/>
    <property type="match status" value="1"/>
</dbReference>
<dbReference type="InterPro" id="IPR043147">
    <property type="entry name" value="Penicillin_amidase_A-knob"/>
</dbReference>
<feature type="signal peptide" evidence="5">
    <location>
        <begin position="1"/>
        <end position="24"/>
    </location>
</feature>
<dbReference type="Gene3D" id="2.30.120.10">
    <property type="match status" value="1"/>
</dbReference>
<dbReference type="GO" id="GO:0016811">
    <property type="term" value="F:hydrolase activity, acting on carbon-nitrogen (but not peptide) bonds, in linear amides"/>
    <property type="evidence" value="ECO:0007669"/>
    <property type="project" value="InterPro"/>
</dbReference>
<reference evidence="6 7" key="1">
    <citation type="submission" date="2020-07" db="EMBL/GenBank/DDBJ databases">
        <title>Halieaceae bacterium, F7430, whole genome shotgun sequencing project.</title>
        <authorList>
            <person name="Jiang S."/>
            <person name="Liu Z.W."/>
            <person name="Du Z.J."/>
        </authorList>
    </citation>
    <scope>NUCLEOTIDE SEQUENCE [LARGE SCALE GENOMIC DNA]</scope>
    <source>
        <strain evidence="6 7">F7430</strain>
    </source>
</reference>
<dbReference type="Pfam" id="PF01804">
    <property type="entry name" value="Penicil_amidase"/>
    <property type="match status" value="1"/>
</dbReference>
<evidence type="ECO:0000256" key="1">
    <source>
        <dbReference type="ARBA" id="ARBA00006586"/>
    </source>
</evidence>
<dbReference type="EMBL" id="JACFXU010000013">
    <property type="protein sequence ID" value="MBA6411955.1"/>
    <property type="molecule type" value="Genomic_DNA"/>
</dbReference>
<keyword evidence="2 5" id="KW-0732">Signal</keyword>
<dbReference type="InterPro" id="IPR029055">
    <property type="entry name" value="Ntn_hydrolases_N"/>
</dbReference>
<dbReference type="InterPro" id="IPR023343">
    <property type="entry name" value="Penicillin_amidase_dom1"/>
</dbReference>
<dbReference type="RefSeq" id="WP_182168794.1">
    <property type="nucleotide sequence ID" value="NZ_JACFXU010000013.1"/>
</dbReference>
<dbReference type="Gene3D" id="1.10.1400.10">
    <property type="match status" value="1"/>
</dbReference>
<keyword evidence="3" id="KW-0378">Hydrolase</keyword>
<dbReference type="SUPFAM" id="SSF56235">
    <property type="entry name" value="N-terminal nucleophile aminohydrolases (Ntn hydrolases)"/>
    <property type="match status" value="1"/>
</dbReference>
<proteinExistence type="inferred from homology"/>
<dbReference type="Proteomes" id="UP000539350">
    <property type="component" value="Unassembled WGS sequence"/>
</dbReference>
<keyword evidence="7" id="KW-1185">Reference proteome</keyword>
<dbReference type="Gene3D" id="1.10.439.10">
    <property type="entry name" value="Penicillin Amidohydrolase, domain 1"/>
    <property type="match status" value="1"/>
</dbReference>
<evidence type="ECO:0000313" key="6">
    <source>
        <dbReference type="EMBL" id="MBA6411955.1"/>
    </source>
</evidence>
<gene>
    <name evidence="6" type="ORF">H2508_02375</name>
</gene>
<protein>
    <submittedName>
        <fullName evidence="6">Penicillin acylase family protein</fullName>
    </submittedName>
</protein>
<evidence type="ECO:0000256" key="4">
    <source>
        <dbReference type="ARBA" id="ARBA00023145"/>
    </source>
</evidence>
<evidence type="ECO:0000256" key="5">
    <source>
        <dbReference type="SAM" id="SignalP"/>
    </source>
</evidence>
<sequence length="817" mass="89870">MRLPTIGTSLRLCTILFSSALLLACGDSSDSRGPAPTPPPQAPAPPESTYQADIVWTEYGIPHVSADDWGSLGYGFGYAYAKENFCVVMKEIVRAKGESARYLGKQGNLNEDLVYKLFNDDERIQRIFFDAAPKRVLDITTGYVAGLNRYLDETGVENLAQGDEGCRNAEWVRKVDVMDVARLMHKAILRASSGPLANFSTAVKAPENTVVTMAASVAAEQLYAALDRDAIVRGLDMPTHELMGSNAYAVGEQAAQGSTGLLLGNPHFPWSGNLRWFMSHLRMGDEYDVMGATLAGLPLNTIGFNKDLAWTHTVSTGSRFTFYELELNPENVFQYQYNGEMRDIESKTVAAERLREDGSVESIEHTFYLSHFGPIVDLGGLSPLLAGWPNALGTLLSYRDANLDNLRGLDQWLKMGQASNISELQQALRDLGIPWVNTIAADREGNAFYGDISVVPHVSINQYKSCIRGPLQSLLTDAGYVTMDGSDASCEWGSDEGAPEGIFGYDSLPKLDTRGYVANANDSYWLTNPDALLTGYSPLIGAEEVEQSLRTRQTFDQAERRLAGSDDLGEPGFNIDNIRTLLYQATNYTAQQVAEDVAELCLSMEDLSASDNAAGISLLEEACSVLANWDQRYQLDSVGGHIFYEFWREFNGTENQWAIPFDPADPVNTPRQLNLADSAVADAVLEALERAVERLAEANIPMDRPWGEIQYEEKNGERYGIHGGSGGFMFSAIYSGLIKDKGYAKISTGNSYIQAVTWDESDCPDAYAVLTYSQSTDPASAHYADATALYSQSGWIDMPYCEMDRDAQTLRRESIEE</sequence>
<feature type="chain" id="PRO_5031488607" evidence="5">
    <location>
        <begin position="25"/>
        <end position="817"/>
    </location>
</feature>
<dbReference type="AlphaFoldDB" id="A0A7W2TU74"/>
<dbReference type="Gene3D" id="3.60.20.10">
    <property type="entry name" value="Glutamine Phosphoribosylpyrophosphate, subunit 1, domain 1"/>
    <property type="match status" value="1"/>
</dbReference>